<reference evidence="1 2" key="1">
    <citation type="submission" date="2018-01" db="EMBL/GenBank/DDBJ databases">
        <authorList>
            <person name="Clerissi C."/>
        </authorList>
    </citation>
    <scope>NUCLEOTIDE SEQUENCE [LARGE SCALE GENOMIC DNA]</scope>
    <source>
        <strain evidence="1">Cupriavidus taiwanensis SWF 66322</strain>
    </source>
</reference>
<dbReference type="EMBL" id="LT984813">
    <property type="protein sequence ID" value="SPD63497.1"/>
    <property type="molecule type" value="Genomic_DNA"/>
</dbReference>
<dbReference type="Proteomes" id="UP000254259">
    <property type="component" value="Chromosome CBM2636"/>
</dbReference>
<accession>A0A9Q7XQS0</accession>
<sequence>MAEKVFMIFPDYWFVPVIRLAKACARPCKSCGRRGGGRVLLSSSAGMTEKPSIILAAVASAQAKTEVFVKIDANRRGSRSPNALGVPTAFVQAKKNPSF</sequence>
<gene>
    <name evidence="1" type="ORF">CBM2636_10513</name>
</gene>
<evidence type="ECO:0000313" key="1">
    <source>
        <dbReference type="EMBL" id="SPD63497.1"/>
    </source>
</evidence>
<proteinExistence type="predicted"/>
<organism evidence="1 2">
    <name type="scientific">Cupriavidus taiwanensis</name>
    <dbReference type="NCBI Taxonomy" id="164546"/>
    <lineage>
        <taxon>Bacteria</taxon>
        <taxon>Pseudomonadati</taxon>
        <taxon>Pseudomonadota</taxon>
        <taxon>Betaproteobacteria</taxon>
        <taxon>Burkholderiales</taxon>
        <taxon>Burkholderiaceae</taxon>
        <taxon>Cupriavidus</taxon>
    </lineage>
</organism>
<name>A0A9Q7XQS0_9BURK</name>
<dbReference type="AlphaFoldDB" id="A0A9Q7XQS0"/>
<evidence type="ECO:0000313" key="2">
    <source>
        <dbReference type="Proteomes" id="UP000254259"/>
    </source>
</evidence>
<protein>
    <submittedName>
        <fullName evidence="1">Uncharacterized protein</fullName>
    </submittedName>
</protein>